<dbReference type="OrthoDB" id="1121837at2"/>
<reference evidence="1 2" key="1">
    <citation type="submission" date="2018-03" db="EMBL/GenBank/DDBJ databases">
        <title>Genomic Encyclopedia of Archaeal and Bacterial Type Strains, Phase II (KMG-II): from individual species to whole genera.</title>
        <authorList>
            <person name="Goeker M."/>
        </authorList>
    </citation>
    <scope>NUCLEOTIDE SEQUENCE [LARGE SCALE GENOMIC DNA]</scope>
    <source>
        <strain evidence="1 2">DSM 28354</strain>
    </source>
</reference>
<gene>
    <name evidence="1" type="ORF">CLV58_1113</name>
</gene>
<proteinExistence type="predicted"/>
<dbReference type="InterPro" id="IPR025563">
    <property type="entry name" value="DUF4286"/>
</dbReference>
<dbReference type="RefSeq" id="WP_106138453.1">
    <property type="nucleotide sequence ID" value="NZ_PVTE01000011.1"/>
</dbReference>
<evidence type="ECO:0000313" key="2">
    <source>
        <dbReference type="Proteomes" id="UP000238375"/>
    </source>
</evidence>
<organism evidence="1 2">
    <name type="scientific">Spirosoma oryzae</name>
    <dbReference type="NCBI Taxonomy" id="1469603"/>
    <lineage>
        <taxon>Bacteria</taxon>
        <taxon>Pseudomonadati</taxon>
        <taxon>Bacteroidota</taxon>
        <taxon>Cytophagia</taxon>
        <taxon>Cytophagales</taxon>
        <taxon>Cytophagaceae</taxon>
        <taxon>Spirosoma</taxon>
    </lineage>
</organism>
<sequence length="100" mass="11620">MIIYNTTYTLDTAIQHEWLYWVRTDYVPAILETGLVTASRVLRLISDVGQQGVVCTVQLEFSDLSTYETFNANFADLFYRRMTFRFNTKLASFSTVLEEV</sequence>
<accession>A0A2T0SU69</accession>
<dbReference type="AlphaFoldDB" id="A0A2T0SU69"/>
<dbReference type="Proteomes" id="UP000238375">
    <property type="component" value="Unassembled WGS sequence"/>
</dbReference>
<comment type="caution">
    <text evidence="1">The sequence shown here is derived from an EMBL/GenBank/DDBJ whole genome shotgun (WGS) entry which is preliminary data.</text>
</comment>
<dbReference type="EMBL" id="PVTE01000011">
    <property type="protein sequence ID" value="PRY36966.1"/>
    <property type="molecule type" value="Genomic_DNA"/>
</dbReference>
<dbReference type="Pfam" id="PF14114">
    <property type="entry name" value="DUF4286"/>
    <property type="match status" value="1"/>
</dbReference>
<keyword evidence="2" id="KW-1185">Reference proteome</keyword>
<protein>
    <submittedName>
        <fullName evidence="1">Uncharacterized protein DUF4286</fullName>
    </submittedName>
</protein>
<name>A0A2T0SU69_9BACT</name>
<evidence type="ECO:0000313" key="1">
    <source>
        <dbReference type="EMBL" id="PRY36966.1"/>
    </source>
</evidence>